<dbReference type="SUPFAM" id="SSF56112">
    <property type="entry name" value="Protein kinase-like (PK-like)"/>
    <property type="match status" value="1"/>
</dbReference>
<feature type="compositionally biased region" description="Basic and acidic residues" evidence="6">
    <location>
        <begin position="285"/>
        <end position="300"/>
    </location>
</feature>
<evidence type="ECO:0000259" key="7">
    <source>
        <dbReference type="PROSITE" id="PS50011"/>
    </source>
</evidence>
<dbReference type="InterPro" id="IPR000719">
    <property type="entry name" value="Prot_kinase_dom"/>
</dbReference>
<dbReference type="InterPro" id="IPR050660">
    <property type="entry name" value="NEK_Ser/Thr_kinase"/>
</dbReference>
<comment type="caution">
    <text evidence="8">The sequence shown here is derived from an EMBL/GenBank/DDBJ whole genome shotgun (WGS) entry which is preliminary data.</text>
</comment>
<reference evidence="8" key="1">
    <citation type="journal article" date="2020" name="Stud. Mycol.">
        <title>101 Dothideomycetes genomes: a test case for predicting lifestyles and emergence of pathogens.</title>
        <authorList>
            <person name="Haridas S."/>
            <person name="Albert R."/>
            <person name="Binder M."/>
            <person name="Bloem J."/>
            <person name="Labutti K."/>
            <person name="Salamov A."/>
            <person name="Andreopoulos B."/>
            <person name="Baker S."/>
            <person name="Barry K."/>
            <person name="Bills G."/>
            <person name="Bluhm B."/>
            <person name="Cannon C."/>
            <person name="Castanera R."/>
            <person name="Culley D."/>
            <person name="Daum C."/>
            <person name="Ezra D."/>
            <person name="Gonzalez J."/>
            <person name="Henrissat B."/>
            <person name="Kuo A."/>
            <person name="Liang C."/>
            <person name="Lipzen A."/>
            <person name="Lutzoni F."/>
            <person name="Magnuson J."/>
            <person name="Mondo S."/>
            <person name="Nolan M."/>
            <person name="Ohm R."/>
            <person name="Pangilinan J."/>
            <person name="Park H.-J."/>
            <person name="Ramirez L."/>
            <person name="Alfaro M."/>
            <person name="Sun H."/>
            <person name="Tritt A."/>
            <person name="Yoshinaga Y."/>
            <person name="Zwiers L.-H."/>
            <person name="Turgeon B."/>
            <person name="Goodwin S."/>
            <person name="Spatafora J."/>
            <person name="Crous P."/>
            <person name="Grigoriev I."/>
        </authorList>
    </citation>
    <scope>NUCLEOTIDE SEQUENCE</scope>
    <source>
        <strain evidence="8">CBS 125425</strain>
    </source>
</reference>
<dbReference type="Pfam" id="PF00069">
    <property type="entry name" value="Pkinase"/>
    <property type="match status" value="1"/>
</dbReference>
<keyword evidence="5" id="KW-0067">ATP-binding</keyword>
<keyword evidence="9" id="KW-1185">Reference proteome</keyword>
<dbReference type="InterPro" id="IPR011009">
    <property type="entry name" value="Kinase-like_dom_sf"/>
</dbReference>
<dbReference type="PANTHER" id="PTHR43671">
    <property type="entry name" value="SERINE/THREONINE-PROTEIN KINASE NEK"/>
    <property type="match status" value="1"/>
</dbReference>
<evidence type="ECO:0000256" key="6">
    <source>
        <dbReference type="SAM" id="MobiDB-lite"/>
    </source>
</evidence>
<keyword evidence="4" id="KW-0418">Kinase</keyword>
<dbReference type="EMBL" id="ML996192">
    <property type="protein sequence ID" value="KAF2731589.1"/>
    <property type="molecule type" value="Genomic_DNA"/>
</dbReference>
<feature type="compositionally biased region" description="Gly residues" evidence="6">
    <location>
        <begin position="379"/>
        <end position="390"/>
    </location>
</feature>
<dbReference type="GO" id="GO:0004674">
    <property type="term" value="F:protein serine/threonine kinase activity"/>
    <property type="evidence" value="ECO:0007669"/>
    <property type="project" value="UniProtKB-EC"/>
</dbReference>
<sequence>MARNLLSPITDEDEKMELEFDINRGYPTTPVMCYNHIITGRWEEFFFHPPPDNEILETLKIGGVSEVQFELRKAKFRRVRELGPSDGRPEKSYWYEESEEGPEYFERAQNEPRDAVAIGGERKSEYYRWPAGGVTVIDLNAKDRNDKAKVRYYRGLSSWQALGIFRRILLAEWTMYPEASQSIHKKVLSEVSSITCEWRKSGRSLLMKAGEHSDYNTQAAFTKESDGDWTQSPVSEITGSAESTREYRVRWEAPREAPYIWVHDTTSDMWYALRQGGPESDPEPDSTRGKSPDPSKAVDIRDTELHLDMVLNQPGGHWRYRKTIGRKRGYRIALYVCADNENCVIDRIVIKFLEAPSLEPGDKSRKADRSRDEDALGVGSDGEGDTGAGGDGEEEELAEPENSGEDSTESDWQPDEIRWHAKLSSQGTEYIIPLRGSSYRREGTAGCRMFIEYAPYGTLMELAYEYKDVKNTYIPEVFLWLIFRNILRACKKVEETLRRIHIDVKLNNIFLQDFPSADFPGYYTPVLGDFGLLKKFGNKTTGGTKGFYTPEQEPDPATDKGKPLVKGKTHVFSTALVIWSLSRQSPRGVRPMTAELQVNPANYDRLYSTRLDSLLEDCLRIRPEDRPTIDRVLSVVHCTIEDWKTRMSGIETMAWEELPEWERVQTGEDYRNPVAMGGTAVKRRKKDESSGYSFYDQS</sequence>
<dbReference type="AlphaFoldDB" id="A0A9P4QRZ2"/>
<feature type="region of interest" description="Disordered" evidence="6">
    <location>
        <begin position="679"/>
        <end position="698"/>
    </location>
</feature>
<dbReference type="SMART" id="SM00220">
    <property type="entry name" value="S_TKc"/>
    <property type="match status" value="1"/>
</dbReference>
<dbReference type="PROSITE" id="PS50011">
    <property type="entry name" value="PROTEIN_KINASE_DOM"/>
    <property type="match status" value="1"/>
</dbReference>
<evidence type="ECO:0000256" key="1">
    <source>
        <dbReference type="ARBA" id="ARBA00012513"/>
    </source>
</evidence>
<evidence type="ECO:0000256" key="4">
    <source>
        <dbReference type="ARBA" id="ARBA00022777"/>
    </source>
</evidence>
<keyword evidence="3" id="KW-0547">Nucleotide-binding</keyword>
<evidence type="ECO:0000313" key="9">
    <source>
        <dbReference type="Proteomes" id="UP000799444"/>
    </source>
</evidence>
<dbReference type="OrthoDB" id="3673723at2759"/>
<evidence type="ECO:0000256" key="5">
    <source>
        <dbReference type="ARBA" id="ARBA00022840"/>
    </source>
</evidence>
<name>A0A9P4QRZ2_9PLEO</name>
<evidence type="ECO:0000313" key="8">
    <source>
        <dbReference type="EMBL" id="KAF2731589.1"/>
    </source>
</evidence>
<keyword evidence="2" id="KW-0808">Transferase</keyword>
<feature type="region of interest" description="Disordered" evidence="6">
    <location>
        <begin position="359"/>
        <end position="412"/>
    </location>
</feature>
<dbReference type="EC" id="2.7.11.1" evidence="1"/>
<organism evidence="8 9">
    <name type="scientific">Polyplosphaeria fusca</name>
    <dbReference type="NCBI Taxonomy" id="682080"/>
    <lineage>
        <taxon>Eukaryota</taxon>
        <taxon>Fungi</taxon>
        <taxon>Dikarya</taxon>
        <taxon>Ascomycota</taxon>
        <taxon>Pezizomycotina</taxon>
        <taxon>Dothideomycetes</taxon>
        <taxon>Pleosporomycetidae</taxon>
        <taxon>Pleosporales</taxon>
        <taxon>Tetraplosphaeriaceae</taxon>
        <taxon>Polyplosphaeria</taxon>
    </lineage>
</organism>
<dbReference type="PANTHER" id="PTHR43671:SF13">
    <property type="entry name" value="SERINE_THREONINE-PROTEIN KINASE NEK2"/>
    <property type="match status" value="1"/>
</dbReference>
<feature type="compositionally biased region" description="Basic and acidic residues" evidence="6">
    <location>
        <begin position="360"/>
        <end position="374"/>
    </location>
</feature>
<feature type="compositionally biased region" description="Acidic residues" evidence="6">
    <location>
        <begin position="391"/>
        <end position="412"/>
    </location>
</feature>
<feature type="region of interest" description="Disordered" evidence="6">
    <location>
        <begin position="544"/>
        <end position="563"/>
    </location>
</feature>
<protein>
    <recommendedName>
        <fullName evidence="1">non-specific serine/threonine protein kinase</fullName>
        <ecNumber evidence="1">2.7.11.1</ecNumber>
    </recommendedName>
</protein>
<evidence type="ECO:0000256" key="3">
    <source>
        <dbReference type="ARBA" id="ARBA00022741"/>
    </source>
</evidence>
<evidence type="ECO:0000256" key="2">
    <source>
        <dbReference type="ARBA" id="ARBA00022679"/>
    </source>
</evidence>
<feature type="region of interest" description="Disordered" evidence="6">
    <location>
        <begin position="273"/>
        <end position="300"/>
    </location>
</feature>
<gene>
    <name evidence="8" type="ORF">EJ04DRAFT_566696</name>
</gene>
<dbReference type="Gene3D" id="1.10.510.10">
    <property type="entry name" value="Transferase(Phosphotransferase) domain 1"/>
    <property type="match status" value="1"/>
</dbReference>
<accession>A0A9P4QRZ2</accession>
<dbReference type="Proteomes" id="UP000799444">
    <property type="component" value="Unassembled WGS sequence"/>
</dbReference>
<proteinExistence type="predicted"/>
<feature type="domain" description="Protein kinase" evidence="7">
    <location>
        <begin position="370"/>
        <end position="640"/>
    </location>
</feature>
<dbReference type="GO" id="GO:0005524">
    <property type="term" value="F:ATP binding"/>
    <property type="evidence" value="ECO:0007669"/>
    <property type="project" value="UniProtKB-KW"/>
</dbReference>